<reference evidence="1 2" key="1">
    <citation type="submission" date="2018-04" db="EMBL/GenBank/DDBJ databases">
        <title>The genome of golden apple snail Pomacea canaliculata provides insight into stress tolerance and invasive adaptation.</title>
        <authorList>
            <person name="Liu C."/>
            <person name="Liu B."/>
            <person name="Ren Y."/>
            <person name="Zhang Y."/>
            <person name="Wang H."/>
            <person name="Li S."/>
            <person name="Jiang F."/>
            <person name="Yin L."/>
            <person name="Zhang G."/>
            <person name="Qian W."/>
            <person name="Fan W."/>
        </authorList>
    </citation>
    <scope>NUCLEOTIDE SEQUENCE [LARGE SCALE GENOMIC DNA]</scope>
    <source>
        <strain evidence="1">SZHN2017</strain>
        <tissue evidence="1">Muscle</tissue>
    </source>
</reference>
<dbReference type="Proteomes" id="UP000245119">
    <property type="component" value="Linkage Group LG12"/>
</dbReference>
<keyword evidence="2" id="KW-1185">Reference proteome</keyword>
<evidence type="ECO:0000313" key="1">
    <source>
        <dbReference type="EMBL" id="PVD20601.1"/>
    </source>
</evidence>
<organism evidence="1 2">
    <name type="scientific">Pomacea canaliculata</name>
    <name type="common">Golden apple snail</name>
    <dbReference type="NCBI Taxonomy" id="400727"/>
    <lineage>
        <taxon>Eukaryota</taxon>
        <taxon>Metazoa</taxon>
        <taxon>Spiralia</taxon>
        <taxon>Lophotrochozoa</taxon>
        <taxon>Mollusca</taxon>
        <taxon>Gastropoda</taxon>
        <taxon>Caenogastropoda</taxon>
        <taxon>Architaenioglossa</taxon>
        <taxon>Ampullarioidea</taxon>
        <taxon>Ampullariidae</taxon>
        <taxon>Pomacea</taxon>
    </lineage>
</organism>
<dbReference type="AlphaFoldDB" id="A0A2T7NHF2"/>
<name>A0A2T7NHF2_POMCA</name>
<sequence length="193" mass="19759">MGVADQQQQQYRMNYYPGGLAPTGYVAATDKPGLYAASPYATMPTAYAAAQPGIPAGMQRYASTQHYAMVSQPSPYTSPQAAAAYYASAGAYPTMPLSSLQTISSSSAQGAYLSGQYPTAVSFQAGQLCPTSVAAAGYGGSPLYAASTYTGLPAMPGQPSRAYGVAPMGYTTTNIPSASSPTYPGVTSFGPPY</sequence>
<gene>
    <name evidence="1" type="ORF">C0Q70_18757</name>
</gene>
<protein>
    <submittedName>
        <fullName evidence="1">Uncharacterized protein</fullName>
    </submittedName>
</protein>
<accession>A0A2T7NHF2</accession>
<comment type="caution">
    <text evidence="1">The sequence shown here is derived from an EMBL/GenBank/DDBJ whole genome shotgun (WGS) entry which is preliminary data.</text>
</comment>
<proteinExistence type="predicted"/>
<dbReference type="EMBL" id="PZQS01000012">
    <property type="protein sequence ID" value="PVD20601.1"/>
    <property type="molecule type" value="Genomic_DNA"/>
</dbReference>
<evidence type="ECO:0000313" key="2">
    <source>
        <dbReference type="Proteomes" id="UP000245119"/>
    </source>
</evidence>